<dbReference type="GO" id="GO:0006631">
    <property type="term" value="P:fatty acid metabolic process"/>
    <property type="evidence" value="ECO:0007669"/>
    <property type="project" value="TreeGrafter"/>
</dbReference>
<evidence type="ECO:0000259" key="1">
    <source>
        <dbReference type="Pfam" id="PF00501"/>
    </source>
</evidence>
<comment type="caution">
    <text evidence="4">The sequence shown here is derived from an EMBL/GenBank/DDBJ whole genome shotgun (WGS) entry which is preliminary data.</text>
</comment>
<dbReference type="InterPro" id="IPR029063">
    <property type="entry name" value="SAM-dependent_MTases_sf"/>
</dbReference>
<evidence type="ECO:0000259" key="3">
    <source>
        <dbReference type="Pfam" id="PF13649"/>
    </source>
</evidence>
<reference evidence="4 5" key="1">
    <citation type="submission" date="2020-10" db="EMBL/GenBank/DDBJ databases">
        <title>Connecting structure to function with the recovery of over 1000 high-quality activated sludge metagenome-assembled genomes encoding full-length rRNA genes using long-read sequencing.</title>
        <authorList>
            <person name="Singleton C.M."/>
            <person name="Petriglieri F."/>
            <person name="Kristensen J.M."/>
            <person name="Kirkegaard R.H."/>
            <person name="Michaelsen T.Y."/>
            <person name="Andersen M.H."/>
            <person name="Karst S.M."/>
            <person name="Dueholm M.S."/>
            <person name="Nielsen P.H."/>
            <person name="Albertsen M."/>
        </authorList>
    </citation>
    <scope>NUCLEOTIDE SEQUENCE [LARGE SCALE GENOMIC DNA]</scope>
    <source>
        <strain evidence="4">Lyne_18-Q3-R50-59_MAXAC.006</strain>
    </source>
</reference>
<dbReference type="CDD" id="cd02440">
    <property type="entry name" value="AdoMet_MTases"/>
    <property type="match status" value="1"/>
</dbReference>
<dbReference type="Gene3D" id="3.30.300.30">
    <property type="match status" value="1"/>
</dbReference>
<sequence length="722" mass="77377">MAVLLDQIVAEHRDENAIVDSRGATTWGQLNERVERLVHALRDRGLTSGDCVMAMLGNQAEAIEVALACAHGGWLLVPVNWHWVADEVAYVLGDTAAAAIVVDRRWIDVVADALVAEHANRPGALIVVDGTADGFEDYRRVVASGAPGEIADAERGGPMFYTSGTTGRPKGVRSALGAVGGPPEVLTLIAHALAPAMELSTADGGTQLVCGPIYHSAQWVFAHFALICGDTVVLQHRFDAGELLALIDEHHVTNTHLVPTQMMRLIELPRTRWESFSGASLRSIIHGAAACPPQLKRDMIEAVGPIVTEYYGGTEGGFISVITAEEWLERPGSVGKALPSFELALLDDRGEPVPQGQPGQVWFRSLLGSDFEYHNAPEKTASAHRDGFGTLGDVGWVDEDGYLYLSGRTIDMIVSGGVNIYPAEIEAVLADHPAIADVAVFAVPDDAMGESVHAAVSLTDGSRWSEETEAEAVAWCRKRMAGYKCPRSFETHDALPRSAAGKLLKAPLRAAWWDDAESPAEYWEGKYLERPQLWSGKVNPVLAANAAELTPGRALDLGCGEGGDALWLAEQGWDVTAVDISRTALDRGAAQADARGLADRIDWQRHELGDSFPEGNYDLVSAQFLHSAGALARTDILRRAAGAVAPGGTLLIVSHAEFPPWAEVSEDAPGLPEPADDLADLDVDPTDWDVQRCDTAERQATGPNGQEATLVDGVIALRRRTS</sequence>
<dbReference type="SUPFAM" id="SSF53335">
    <property type="entry name" value="S-adenosyl-L-methionine-dependent methyltransferases"/>
    <property type="match status" value="1"/>
</dbReference>
<gene>
    <name evidence="4" type="ORF">IPN02_03080</name>
</gene>
<name>A0A936TDA3_9ACTN</name>
<dbReference type="InterPro" id="IPR041698">
    <property type="entry name" value="Methyltransf_25"/>
</dbReference>
<feature type="domain" description="AMP-dependent synthetase/ligase" evidence="1">
    <location>
        <begin position="7"/>
        <end position="365"/>
    </location>
</feature>
<dbReference type="InterPro" id="IPR000873">
    <property type="entry name" value="AMP-dep_synth/lig_dom"/>
</dbReference>
<proteinExistence type="predicted"/>
<dbReference type="GO" id="GO:0031956">
    <property type="term" value="F:medium-chain fatty acid-CoA ligase activity"/>
    <property type="evidence" value="ECO:0007669"/>
    <property type="project" value="TreeGrafter"/>
</dbReference>
<dbReference type="InterPro" id="IPR025110">
    <property type="entry name" value="AMP-bd_C"/>
</dbReference>
<dbReference type="Gene3D" id="3.40.50.12780">
    <property type="entry name" value="N-terminal domain of ligase-like"/>
    <property type="match status" value="1"/>
</dbReference>
<evidence type="ECO:0000259" key="2">
    <source>
        <dbReference type="Pfam" id="PF13193"/>
    </source>
</evidence>
<dbReference type="SUPFAM" id="SSF56801">
    <property type="entry name" value="Acetyl-CoA synthetase-like"/>
    <property type="match status" value="1"/>
</dbReference>
<protein>
    <submittedName>
        <fullName evidence="4">AMP-binding protein</fullName>
    </submittedName>
</protein>
<feature type="domain" description="AMP-binding enzyme C-terminal" evidence="2">
    <location>
        <begin position="424"/>
        <end position="502"/>
    </location>
</feature>
<dbReference type="Pfam" id="PF13193">
    <property type="entry name" value="AMP-binding_C"/>
    <property type="match status" value="1"/>
</dbReference>
<dbReference type="Proteomes" id="UP000727993">
    <property type="component" value="Unassembled WGS sequence"/>
</dbReference>
<dbReference type="EMBL" id="JADJZA010000001">
    <property type="protein sequence ID" value="MBK9295857.1"/>
    <property type="molecule type" value="Genomic_DNA"/>
</dbReference>
<dbReference type="PANTHER" id="PTHR43201:SF32">
    <property type="entry name" value="2-SUCCINYLBENZOATE--COA LIGASE, CHLOROPLASTIC_PEROXISOMAL"/>
    <property type="match status" value="1"/>
</dbReference>
<feature type="domain" description="Methyltransferase" evidence="3">
    <location>
        <begin position="555"/>
        <end position="648"/>
    </location>
</feature>
<dbReference type="InterPro" id="IPR042099">
    <property type="entry name" value="ANL_N_sf"/>
</dbReference>
<dbReference type="Pfam" id="PF00501">
    <property type="entry name" value="AMP-binding"/>
    <property type="match status" value="1"/>
</dbReference>
<accession>A0A936TDA3</accession>
<evidence type="ECO:0000313" key="4">
    <source>
        <dbReference type="EMBL" id="MBK9295857.1"/>
    </source>
</evidence>
<dbReference type="Pfam" id="PF13649">
    <property type="entry name" value="Methyltransf_25"/>
    <property type="match status" value="1"/>
</dbReference>
<dbReference type="InterPro" id="IPR045851">
    <property type="entry name" value="AMP-bd_C_sf"/>
</dbReference>
<dbReference type="PANTHER" id="PTHR43201">
    <property type="entry name" value="ACYL-COA SYNTHETASE"/>
    <property type="match status" value="1"/>
</dbReference>
<dbReference type="AlphaFoldDB" id="A0A936TDA3"/>
<evidence type="ECO:0000313" key="5">
    <source>
        <dbReference type="Proteomes" id="UP000727993"/>
    </source>
</evidence>
<dbReference type="Gene3D" id="3.40.50.150">
    <property type="entry name" value="Vaccinia Virus protein VP39"/>
    <property type="match status" value="1"/>
</dbReference>
<organism evidence="4 5">
    <name type="scientific">Candidatus Neomicrothrix subdominans</name>
    <dbReference type="NCBI Taxonomy" id="2954438"/>
    <lineage>
        <taxon>Bacteria</taxon>
        <taxon>Bacillati</taxon>
        <taxon>Actinomycetota</taxon>
        <taxon>Acidimicrobiia</taxon>
        <taxon>Acidimicrobiales</taxon>
        <taxon>Microthrixaceae</taxon>
        <taxon>Candidatus Neomicrothrix</taxon>
    </lineage>
</organism>